<dbReference type="RefSeq" id="WP_389358277.1">
    <property type="nucleotide sequence ID" value="NZ_JBIACK010000001.1"/>
</dbReference>
<keyword evidence="1" id="KW-0472">Membrane</keyword>
<proteinExistence type="predicted"/>
<evidence type="ECO:0000313" key="2">
    <source>
        <dbReference type="EMBL" id="MFE8699788.1"/>
    </source>
</evidence>
<keyword evidence="1" id="KW-0812">Transmembrane</keyword>
<sequence length="218" mass="24902">MLKNKKLLFISVILFVISIILNFPFPHEYRYGELIFSIVNIPIQTTQGIQVVGITSLILLITSLFFLARSLKKYTGRFVLLAIVLAMLLPSMLADSYQKTLASGIYAISYDEETSECRFDMVTDHTIQAECEFTFQNYSNDDVNFSIDFYETYPFEDIKMVSLMGIHAPYEANIEPNDTKQITLKTMIDVSNMKEHVETGSASYVNIMIKAGEKVRRL</sequence>
<dbReference type="Proteomes" id="UP001601059">
    <property type="component" value="Unassembled WGS sequence"/>
</dbReference>
<organism evidence="2 3">
    <name type="scientific">Cytobacillus spartinae</name>
    <dbReference type="NCBI Taxonomy" id="3299023"/>
    <lineage>
        <taxon>Bacteria</taxon>
        <taxon>Bacillati</taxon>
        <taxon>Bacillota</taxon>
        <taxon>Bacilli</taxon>
        <taxon>Bacillales</taxon>
        <taxon>Bacillaceae</taxon>
        <taxon>Cytobacillus</taxon>
    </lineage>
</organism>
<protein>
    <submittedName>
        <fullName evidence="2">Uncharacterized protein</fullName>
    </submittedName>
</protein>
<feature type="transmembrane region" description="Helical" evidence="1">
    <location>
        <begin position="45"/>
        <end position="67"/>
    </location>
</feature>
<comment type="caution">
    <text evidence="2">The sequence shown here is derived from an EMBL/GenBank/DDBJ whole genome shotgun (WGS) entry which is preliminary data.</text>
</comment>
<accession>A0ABW6KAG9</accession>
<dbReference type="EMBL" id="JBIACK010000001">
    <property type="protein sequence ID" value="MFE8699788.1"/>
    <property type="molecule type" value="Genomic_DNA"/>
</dbReference>
<reference evidence="2 3" key="1">
    <citation type="submission" date="2024-08" db="EMBL/GenBank/DDBJ databases">
        <title>Two novel Cytobacillus novel species.</title>
        <authorList>
            <person name="Liu G."/>
        </authorList>
    </citation>
    <scope>NUCLEOTIDE SEQUENCE [LARGE SCALE GENOMIC DNA]</scope>
    <source>
        <strain evidence="2 3">FJAT-54145</strain>
    </source>
</reference>
<gene>
    <name evidence="2" type="ORF">ACFYKX_04025</name>
</gene>
<keyword evidence="3" id="KW-1185">Reference proteome</keyword>
<evidence type="ECO:0000313" key="3">
    <source>
        <dbReference type="Proteomes" id="UP001601059"/>
    </source>
</evidence>
<feature type="transmembrane region" description="Helical" evidence="1">
    <location>
        <begin position="7"/>
        <end position="25"/>
    </location>
</feature>
<evidence type="ECO:0000256" key="1">
    <source>
        <dbReference type="SAM" id="Phobius"/>
    </source>
</evidence>
<keyword evidence="1" id="KW-1133">Transmembrane helix</keyword>
<name>A0ABW6KAG9_9BACI</name>
<feature type="transmembrane region" description="Helical" evidence="1">
    <location>
        <begin position="74"/>
        <end position="93"/>
    </location>
</feature>